<dbReference type="InterPro" id="IPR013078">
    <property type="entry name" value="His_Pase_superF_clade-1"/>
</dbReference>
<sequence>MVVQAAANAVTLQGAAGYLLKDTIGRSTVPRLPLLQNRYFALRHGQSVANMEGIISSDPAVGTVKHGLTTSGKVQARVAATQLIEAVGREALDDLIFISSDFTRARETAEECRAAVVRITEFEREERAVSTLLLQVIGETFECPPAVIRQELRERYFGELDGTVLLNYNKVWPADLIDSRHAGYGVESVQDVCARMQRLFLSLEEQYAGKCMVLTSHADTLQIMQCYVAGADERLFSQYRFKNGEVRALLQEQTSLPPPKPLSYN</sequence>
<dbReference type="AlphaFoldDB" id="A0A836CKV0"/>
<dbReference type="Pfam" id="PF00300">
    <property type="entry name" value="His_Phos_1"/>
    <property type="match status" value="2"/>
</dbReference>
<gene>
    <name evidence="1" type="ORF">JKP88DRAFT_302565</name>
</gene>
<evidence type="ECO:0000313" key="2">
    <source>
        <dbReference type="Proteomes" id="UP000664859"/>
    </source>
</evidence>
<dbReference type="InterPro" id="IPR029033">
    <property type="entry name" value="His_PPase_superfam"/>
</dbReference>
<protein>
    <submittedName>
        <fullName evidence="1">Histidine phosphatase superfamily</fullName>
    </submittedName>
</protein>
<accession>A0A836CKV0</accession>
<comment type="caution">
    <text evidence="1">The sequence shown here is derived from an EMBL/GenBank/DDBJ whole genome shotgun (WGS) entry which is preliminary data.</text>
</comment>
<proteinExistence type="predicted"/>
<dbReference type="CDD" id="cd07067">
    <property type="entry name" value="HP_PGM_like"/>
    <property type="match status" value="1"/>
</dbReference>
<dbReference type="Proteomes" id="UP000664859">
    <property type="component" value="Unassembled WGS sequence"/>
</dbReference>
<name>A0A836CKV0_9STRA</name>
<dbReference type="EMBL" id="JAFCMP010000057">
    <property type="protein sequence ID" value="KAG5189023.1"/>
    <property type="molecule type" value="Genomic_DNA"/>
</dbReference>
<dbReference type="SUPFAM" id="SSF53254">
    <property type="entry name" value="Phosphoglycerate mutase-like"/>
    <property type="match status" value="1"/>
</dbReference>
<dbReference type="OrthoDB" id="354304at2759"/>
<dbReference type="Gene3D" id="3.40.50.1240">
    <property type="entry name" value="Phosphoglycerate mutase-like"/>
    <property type="match status" value="1"/>
</dbReference>
<dbReference type="PANTHER" id="PTHR47821:SF2">
    <property type="entry name" value="PHOSPHOGLYCERATE MUTASE FAMILY PROTEIN"/>
    <property type="match status" value="1"/>
</dbReference>
<organism evidence="1 2">
    <name type="scientific">Tribonema minus</name>
    <dbReference type="NCBI Taxonomy" id="303371"/>
    <lineage>
        <taxon>Eukaryota</taxon>
        <taxon>Sar</taxon>
        <taxon>Stramenopiles</taxon>
        <taxon>Ochrophyta</taxon>
        <taxon>PX clade</taxon>
        <taxon>Xanthophyceae</taxon>
        <taxon>Tribonematales</taxon>
        <taxon>Tribonemataceae</taxon>
        <taxon>Tribonema</taxon>
    </lineage>
</organism>
<dbReference type="PANTHER" id="PTHR47821">
    <property type="entry name" value="PHOSPHOGLYCERATE MUTASE FAMILY PROTEIN"/>
    <property type="match status" value="1"/>
</dbReference>
<keyword evidence="2" id="KW-1185">Reference proteome</keyword>
<reference evidence="1" key="1">
    <citation type="submission" date="2021-02" db="EMBL/GenBank/DDBJ databases">
        <title>First Annotated Genome of the Yellow-green Alga Tribonema minus.</title>
        <authorList>
            <person name="Mahan K.M."/>
        </authorList>
    </citation>
    <scope>NUCLEOTIDE SEQUENCE</scope>
    <source>
        <strain evidence="1">UTEX B ZZ1240</strain>
    </source>
</reference>
<evidence type="ECO:0000313" key="1">
    <source>
        <dbReference type="EMBL" id="KAG5189023.1"/>
    </source>
</evidence>